<accession>R7QJU7</accession>
<organism evidence="1 2">
    <name type="scientific">Chondrus crispus</name>
    <name type="common">Carrageen Irish moss</name>
    <name type="synonym">Polymorpha crispa</name>
    <dbReference type="NCBI Taxonomy" id="2769"/>
    <lineage>
        <taxon>Eukaryota</taxon>
        <taxon>Rhodophyta</taxon>
        <taxon>Florideophyceae</taxon>
        <taxon>Rhodymeniophycidae</taxon>
        <taxon>Gigartinales</taxon>
        <taxon>Gigartinaceae</taxon>
        <taxon>Chondrus</taxon>
    </lineage>
</organism>
<dbReference type="AlphaFoldDB" id="R7QJU7"/>
<dbReference type="EMBL" id="HG001920">
    <property type="protein sequence ID" value="CDF38364.1"/>
    <property type="molecule type" value="Genomic_DNA"/>
</dbReference>
<dbReference type="Proteomes" id="UP000012073">
    <property type="component" value="Unassembled WGS sequence"/>
</dbReference>
<dbReference type="Gramene" id="CDF38364">
    <property type="protein sequence ID" value="CDF38364"/>
    <property type="gene ID" value="CHC_T00000966001"/>
</dbReference>
<sequence>MFIDFHIITYNLPHLRLRTVRNRLDSLTLPVPHFLQHYARRHNQEQHCNAAGGLYTWRQLRDGPHLGTAQQTARICL</sequence>
<reference evidence="2" key="1">
    <citation type="journal article" date="2013" name="Proc. Natl. Acad. Sci. U.S.A.">
        <title>Genome structure and metabolic features in the red seaweed Chondrus crispus shed light on evolution of the Archaeplastida.</title>
        <authorList>
            <person name="Collen J."/>
            <person name="Porcel B."/>
            <person name="Carre W."/>
            <person name="Ball S.G."/>
            <person name="Chaparro C."/>
            <person name="Tonon T."/>
            <person name="Barbeyron T."/>
            <person name="Michel G."/>
            <person name="Noel B."/>
            <person name="Valentin K."/>
            <person name="Elias M."/>
            <person name="Artiguenave F."/>
            <person name="Arun A."/>
            <person name="Aury J.M."/>
            <person name="Barbosa-Neto J.F."/>
            <person name="Bothwell J.H."/>
            <person name="Bouget F.Y."/>
            <person name="Brillet L."/>
            <person name="Cabello-Hurtado F."/>
            <person name="Capella-Gutierrez S."/>
            <person name="Charrier B."/>
            <person name="Cladiere L."/>
            <person name="Cock J.M."/>
            <person name="Coelho S.M."/>
            <person name="Colleoni C."/>
            <person name="Czjzek M."/>
            <person name="Da Silva C."/>
            <person name="Delage L."/>
            <person name="Denoeud F."/>
            <person name="Deschamps P."/>
            <person name="Dittami S.M."/>
            <person name="Gabaldon T."/>
            <person name="Gachon C.M."/>
            <person name="Groisillier A."/>
            <person name="Herve C."/>
            <person name="Jabbari K."/>
            <person name="Katinka M."/>
            <person name="Kloareg B."/>
            <person name="Kowalczyk N."/>
            <person name="Labadie K."/>
            <person name="Leblanc C."/>
            <person name="Lopez P.J."/>
            <person name="McLachlan D.H."/>
            <person name="Meslet-Cladiere L."/>
            <person name="Moustafa A."/>
            <person name="Nehr Z."/>
            <person name="Nyvall Collen P."/>
            <person name="Panaud O."/>
            <person name="Partensky F."/>
            <person name="Poulain J."/>
            <person name="Rensing S.A."/>
            <person name="Rousvoal S."/>
            <person name="Samson G."/>
            <person name="Symeonidi A."/>
            <person name="Weissenbach J."/>
            <person name="Zambounis A."/>
            <person name="Wincker P."/>
            <person name="Boyen C."/>
        </authorList>
    </citation>
    <scope>NUCLEOTIDE SEQUENCE [LARGE SCALE GENOMIC DNA]</scope>
    <source>
        <strain evidence="2">cv. Stackhouse</strain>
    </source>
</reference>
<gene>
    <name evidence="1" type="ORF">CHC_T00000966001</name>
</gene>
<proteinExistence type="predicted"/>
<dbReference type="RefSeq" id="XP_005718249.1">
    <property type="nucleotide sequence ID" value="XM_005718192.1"/>
</dbReference>
<dbReference type="GeneID" id="17325967"/>
<protein>
    <submittedName>
        <fullName evidence="1">Uncharacterized protein</fullName>
    </submittedName>
</protein>
<keyword evidence="2" id="KW-1185">Reference proteome</keyword>
<dbReference type="KEGG" id="ccp:CHC_T00000966001"/>
<evidence type="ECO:0000313" key="1">
    <source>
        <dbReference type="EMBL" id="CDF38364.1"/>
    </source>
</evidence>
<evidence type="ECO:0000313" key="2">
    <source>
        <dbReference type="Proteomes" id="UP000012073"/>
    </source>
</evidence>
<name>R7QJU7_CHOCR</name>